<evidence type="ECO:0000256" key="4">
    <source>
        <dbReference type="ARBA" id="ARBA00004922"/>
    </source>
</evidence>
<comment type="function">
    <text evidence="1">Mannosylates Man(2)GlcNAc(2)-dolichol diphosphate and Man(1)GlcNAc(2)-dolichol diphosphate to form Man(3)GlcNAc(2)-dolichol diphosphate.</text>
</comment>
<evidence type="ECO:0000256" key="15">
    <source>
        <dbReference type="ARBA" id="ARBA00023204"/>
    </source>
</evidence>
<protein>
    <recommendedName>
        <fullName evidence="18">Asparagine-linked glycosylation protein 2</fullName>
        <ecNumber evidence="6">2.4.1.132</ecNumber>
        <ecNumber evidence="5">2.4.1.257</ecNumber>
    </recommendedName>
    <alternativeName>
        <fullName evidence="19">GDP-Man:Man(1)GlcNAc(2)-PP-Dol alpha-1,3-mannosyltransferase</fullName>
    </alternativeName>
    <alternativeName>
        <fullName evidence="21">GDP-Man:Man(1)GlcNAc(2)-PP-dolichol mannosyltransferase</fullName>
    </alternativeName>
    <alternativeName>
        <fullName evidence="20">GDP-Man:Man(2)GlcNAc(2)-PP-Dol alpha-1,6-mannosyltransferase</fullName>
    </alternativeName>
</protein>
<dbReference type="SUPFAM" id="SSF53756">
    <property type="entry name" value="UDP-Glycosyltransferase/glycogen phosphorylase"/>
    <property type="match status" value="1"/>
</dbReference>
<evidence type="ECO:0000256" key="7">
    <source>
        <dbReference type="ARBA" id="ARBA00022676"/>
    </source>
</evidence>
<evidence type="ECO:0000256" key="3">
    <source>
        <dbReference type="ARBA" id="ARBA00004586"/>
    </source>
</evidence>
<evidence type="ECO:0000256" key="6">
    <source>
        <dbReference type="ARBA" id="ARBA00012649"/>
    </source>
</evidence>
<dbReference type="Pfam" id="PF00534">
    <property type="entry name" value="Glycos_transf_1"/>
    <property type="match status" value="1"/>
</dbReference>
<evidence type="ECO:0000259" key="25">
    <source>
        <dbReference type="SMART" id="SM00891"/>
    </source>
</evidence>
<comment type="pathway">
    <text evidence="4">Protein modification; protein glycosylation.</text>
</comment>
<dbReference type="Pfam" id="PF02732">
    <property type="entry name" value="ERCC4"/>
    <property type="match status" value="1"/>
</dbReference>
<dbReference type="InterPro" id="IPR001296">
    <property type="entry name" value="Glyco_trans_1"/>
</dbReference>
<feature type="compositionally biased region" description="Basic and acidic residues" evidence="24">
    <location>
        <begin position="704"/>
        <end position="729"/>
    </location>
</feature>
<evidence type="ECO:0000256" key="9">
    <source>
        <dbReference type="ARBA" id="ARBA00022692"/>
    </source>
</evidence>
<keyword evidence="8 26" id="KW-0808">Transferase</keyword>
<dbReference type="InterPro" id="IPR027054">
    <property type="entry name" value="ALG2"/>
</dbReference>
<evidence type="ECO:0000256" key="5">
    <source>
        <dbReference type="ARBA" id="ARBA00011969"/>
    </source>
</evidence>
<evidence type="ECO:0000256" key="13">
    <source>
        <dbReference type="ARBA" id="ARBA00023136"/>
    </source>
</evidence>
<evidence type="ECO:0000256" key="23">
    <source>
        <dbReference type="ARBA" id="ARBA00045104"/>
    </source>
</evidence>
<dbReference type="Gene3D" id="3.40.50.10130">
    <property type="match status" value="1"/>
</dbReference>
<dbReference type="EC" id="2.4.1.132" evidence="6"/>
<dbReference type="FunFam" id="1.10.150.670:FF:000004">
    <property type="entry name" value="Crossover junction endonuclease EME1"/>
    <property type="match status" value="1"/>
</dbReference>
<accession>A0A167TR49</accession>
<comment type="subcellular location">
    <subcellularLocation>
        <location evidence="3">Endoplasmic reticulum membrane</location>
    </subcellularLocation>
    <subcellularLocation>
        <location evidence="2">Nucleus</location>
    </subcellularLocation>
</comment>
<feature type="region of interest" description="Disordered" evidence="24">
    <location>
        <begin position="911"/>
        <end position="933"/>
    </location>
</feature>
<keyword evidence="10" id="KW-0227">DNA damage</keyword>
<dbReference type="InterPro" id="IPR042530">
    <property type="entry name" value="EME1/EME2_C"/>
</dbReference>
<evidence type="ECO:0000256" key="1">
    <source>
        <dbReference type="ARBA" id="ARBA00003142"/>
    </source>
</evidence>
<reference evidence="26" key="1">
    <citation type="journal article" date="2014" name="Genome Announc.">
        <title>Complete sequencing and chromosome-scale genome assembly of the industrial progenitor strain P2niaD18 from the penicillin producer Penicillium chrysogenum.</title>
        <authorList>
            <person name="Specht T."/>
            <person name="Dahlmann T.A."/>
            <person name="Zadra I."/>
            <person name="Kurnsteiner H."/>
            <person name="Kuck U."/>
        </authorList>
    </citation>
    <scope>NUCLEOTIDE SEQUENCE [LARGE SCALE GENOMIC DNA]</scope>
    <source>
        <strain evidence="26">P2niaD18</strain>
    </source>
</reference>
<dbReference type="PANTHER" id="PTHR45918:SF1">
    <property type="entry name" value="ALPHA-1,3_1,6-MANNOSYLTRANSFERASE ALG2"/>
    <property type="match status" value="1"/>
</dbReference>
<dbReference type="InterPro" id="IPR028098">
    <property type="entry name" value="Glyco_trans_4-like_N"/>
</dbReference>
<evidence type="ECO:0000256" key="17">
    <source>
        <dbReference type="ARBA" id="ARBA00023254"/>
    </source>
</evidence>
<keyword evidence="15" id="KW-0234">DNA repair</keyword>
<dbReference type="Pfam" id="PF21292">
    <property type="entry name" value="EME1-MUS81_C"/>
    <property type="match status" value="1"/>
</dbReference>
<feature type="compositionally biased region" description="Polar residues" evidence="24">
    <location>
        <begin position="476"/>
        <end position="485"/>
    </location>
</feature>
<evidence type="ECO:0000256" key="19">
    <source>
        <dbReference type="ARBA" id="ARBA00032047"/>
    </source>
</evidence>
<name>A0A167TR49_PENCH</name>
<feature type="region of interest" description="Disordered" evidence="24">
    <location>
        <begin position="500"/>
        <end position="616"/>
    </location>
</feature>
<dbReference type="SMART" id="SM00891">
    <property type="entry name" value="ERCC4"/>
    <property type="match status" value="1"/>
</dbReference>
<keyword evidence="17" id="KW-0469">Meiosis</keyword>
<dbReference type="InterPro" id="IPR006166">
    <property type="entry name" value="ERCC4_domain"/>
</dbReference>
<keyword evidence="11" id="KW-0256">Endoplasmic reticulum</keyword>
<evidence type="ECO:0000256" key="18">
    <source>
        <dbReference type="ARBA" id="ARBA00030746"/>
    </source>
</evidence>
<evidence type="ECO:0000256" key="24">
    <source>
        <dbReference type="SAM" id="MobiDB-lite"/>
    </source>
</evidence>
<dbReference type="GO" id="GO:0004518">
    <property type="term" value="F:nuclease activity"/>
    <property type="evidence" value="ECO:0007669"/>
    <property type="project" value="InterPro"/>
</dbReference>
<organism evidence="26">
    <name type="scientific">Penicillium chrysogenum</name>
    <name type="common">Penicillium notatum</name>
    <dbReference type="NCBI Taxonomy" id="5076"/>
    <lineage>
        <taxon>Eukaryota</taxon>
        <taxon>Fungi</taxon>
        <taxon>Dikarya</taxon>
        <taxon>Ascomycota</taxon>
        <taxon>Pezizomycotina</taxon>
        <taxon>Eurotiomycetes</taxon>
        <taxon>Eurotiomycetidae</taxon>
        <taxon>Eurotiales</taxon>
        <taxon>Aspergillaceae</taxon>
        <taxon>Penicillium</taxon>
        <taxon>Penicillium chrysogenum species complex</taxon>
    </lineage>
</organism>
<evidence type="ECO:0000256" key="16">
    <source>
        <dbReference type="ARBA" id="ARBA00023242"/>
    </source>
</evidence>
<keyword evidence="9" id="KW-0812">Transmembrane</keyword>
<evidence type="ECO:0000256" key="11">
    <source>
        <dbReference type="ARBA" id="ARBA00022824"/>
    </source>
</evidence>
<evidence type="ECO:0000256" key="2">
    <source>
        <dbReference type="ARBA" id="ARBA00004123"/>
    </source>
</evidence>
<dbReference type="InterPro" id="IPR047521">
    <property type="entry name" value="XPF_nuclease_EME1_ascomycetes"/>
</dbReference>
<dbReference type="GO" id="GO:0004378">
    <property type="term" value="F:GDP-Man:Man(1)GlcNAc(2)-PP-Dol alpha-1,3-mannosyltransferase activity"/>
    <property type="evidence" value="ECO:0007669"/>
    <property type="project" value="UniProtKB-EC"/>
</dbReference>
<evidence type="ECO:0000256" key="14">
    <source>
        <dbReference type="ARBA" id="ARBA00023172"/>
    </source>
</evidence>
<evidence type="ECO:0000256" key="22">
    <source>
        <dbReference type="ARBA" id="ARBA00045103"/>
    </source>
</evidence>
<dbReference type="EMBL" id="CM002799">
    <property type="protein sequence ID" value="KZN88533.1"/>
    <property type="molecule type" value="Genomic_DNA"/>
</dbReference>
<dbReference type="PANTHER" id="PTHR45918">
    <property type="entry name" value="ALPHA-1,3/1,6-MANNOSYLTRANSFERASE ALG2"/>
    <property type="match status" value="1"/>
</dbReference>
<dbReference type="Proteomes" id="UP000076449">
    <property type="component" value="Chromosome II"/>
</dbReference>
<dbReference type="GO" id="GO:0061982">
    <property type="term" value="P:meiosis I cell cycle process"/>
    <property type="evidence" value="ECO:0007669"/>
    <property type="project" value="UniProtKB-ARBA"/>
</dbReference>
<dbReference type="GO" id="GO:0003677">
    <property type="term" value="F:DNA binding"/>
    <property type="evidence" value="ECO:0007669"/>
    <property type="project" value="InterPro"/>
</dbReference>
<proteinExistence type="predicted"/>
<feature type="region of interest" description="Disordered" evidence="24">
    <location>
        <begin position="651"/>
        <end position="729"/>
    </location>
</feature>
<dbReference type="CDD" id="cd03805">
    <property type="entry name" value="GT4_ALG2-like"/>
    <property type="match status" value="1"/>
</dbReference>
<sequence length="1089" mass="121720">MGLQRSNVTIIHPDLGIGGAERLIIDVALALQNRGHRVTIYTSHRDKAHCFDEARDGTLDVRVRGNTLFPAHICGRLHILMAALRQLHLTVSLLGELETRGTATTTTEEDRDDIFIVDQLPACVPFLKSFARPRHSRRQRILFYCHFPDQLLARRDEGGSLLRLAKVLYRFPFDWFEGWAMSASDRVVANSKFSRGVVRDVFGSDRLGDVEVVYPCVDMDSGVSMPEKADEDPLWGGKKILLSINRFERKKDMALAIRAHNGLGAERRKGTRLVIAGGYDNRVHENVHYHQELDELATSLGLKTATSKTVVSALSIPDDIDVLFLLSVPTAFKDTLLAQSKLLLYTPINEHFGIVPVEAMRVGLPVLASNTGGPLETIVEGETGWLRDAHADEEWTAVMDKVLYGLNQEDLQRMALAGKNRAQQEFSLTAMGDRLEEEILTMLKDLLSSDPPHPPKSQPPNVQQPAELPSRRPPHQLNTISSDPFDTSLFDYEDVFDKPAKKRRVSDEDTSSLRKSTTPNEPRASASAAEPWFSISDDDFDLPPAKAAAEKNPLRSHVEESDPIVFTSSAPAPLPKPSSRKPNLSTRDIIALDDDVLSDPMKPPSPSLRGRSDVDEFSDPIALPEFSDLLKKPTVSNPIFSESTARLLSRLSEEHTSGAKTKSGTRKQKDASLKSTAGEVLSDDDIDEPVAPRKTTKKTSKATTADKEAKAKAREKAKLQRERERELEKERKLRLKEEKAKEKQRAADIASVNKLKVNKKDSTPEMIIDMATSLEDSSVGTQTVEFMKRLGVQHTFFTSAIPNIVKWRRKMNATYNKTLRHWEPCPSFIQNEDHVLCLLPAQEFINMITPPADDEDQERDTLEIHVLRMKSAYPDCKPIYLIEGLTALMRKNTSARNRAFQAEVLRQLAKTTAPEEQATARRARKKKKPDATPLVDDETVEDALLELQVTHSCLIHHTTTPADSAEWIKNFTEHISTVPYRRERQEAHNAAFCMDTGQVKTGADKQDTFIKMIQEVNRVTAPMAYGIASKYPSVVDLTRGMRMHGAMMLEDIKKSANKNGSLTNARIGPAASRRLYKVFTGLDPSSTDI</sequence>
<dbReference type="EC" id="2.4.1.257" evidence="5"/>
<dbReference type="AlphaFoldDB" id="A0A167TR49"/>
<dbReference type="Pfam" id="PF13439">
    <property type="entry name" value="Glyco_transf_4"/>
    <property type="match status" value="1"/>
</dbReference>
<evidence type="ECO:0000256" key="20">
    <source>
        <dbReference type="ARBA" id="ARBA00032333"/>
    </source>
</evidence>
<keyword evidence="7 26" id="KW-0328">Glycosyltransferase</keyword>
<feature type="compositionally biased region" description="Basic and acidic residues" evidence="24">
    <location>
        <begin position="548"/>
        <end position="560"/>
    </location>
</feature>
<dbReference type="UniPathway" id="UPA00378"/>
<keyword evidence="14" id="KW-0233">DNA recombination</keyword>
<dbReference type="Gene3D" id="1.10.150.670">
    <property type="entry name" value="Crossover junction endonuclease EME1, DNA-binding domain"/>
    <property type="match status" value="1"/>
</dbReference>
<evidence type="ECO:0000256" key="21">
    <source>
        <dbReference type="ARBA" id="ARBA00032874"/>
    </source>
</evidence>
<evidence type="ECO:0000313" key="26">
    <source>
        <dbReference type="EMBL" id="KZN88533.1"/>
    </source>
</evidence>
<comment type="catalytic activity">
    <reaction evidence="22">
        <text>a beta-D-Man-(1-&gt;4)-beta-D-GlcNAc-(1-&gt;4)-alpha-D-GlcNAc-diphospho-di-trans,poly-cis-dolichol + GDP-alpha-D-mannose = an alpha-D-Man-(1-&gt;3)-beta-D-Man-(1-&gt;4)-beta-D-GlcNAc-(1-&gt;4)-alpha-D-GlcNAc-diphospho-di-trans,poly-cis-dolichol + GDP + H(+)</text>
        <dbReference type="Rhea" id="RHEA:29515"/>
        <dbReference type="Rhea" id="RHEA-COMP:19511"/>
        <dbReference type="Rhea" id="RHEA-COMP:19513"/>
        <dbReference type="ChEBI" id="CHEBI:15378"/>
        <dbReference type="ChEBI" id="CHEBI:57527"/>
        <dbReference type="ChEBI" id="CHEBI:58189"/>
        <dbReference type="ChEBI" id="CHEBI:58472"/>
        <dbReference type="ChEBI" id="CHEBI:132510"/>
        <dbReference type="EC" id="2.4.1.132"/>
    </reaction>
    <physiologicalReaction direction="left-to-right" evidence="22">
        <dbReference type="Rhea" id="RHEA:29516"/>
    </physiologicalReaction>
</comment>
<evidence type="ECO:0000256" key="10">
    <source>
        <dbReference type="ARBA" id="ARBA00022763"/>
    </source>
</evidence>
<keyword evidence="12" id="KW-1133">Transmembrane helix</keyword>
<evidence type="ECO:0000256" key="12">
    <source>
        <dbReference type="ARBA" id="ARBA00022989"/>
    </source>
</evidence>
<feature type="region of interest" description="Disordered" evidence="24">
    <location>
        <begin position="446"/>
        <end position="485"/>
    </location>
</feature>
<dbReference type="GO" id="GO:0005789">
    <property type="term" value="C:endoplasmic reticulum membrane"/>
    <property type="evidence" value="ECO:0007669"/>
    <property type="project" value="UniProtKB-SubCell"/>
</dbReference>
<keyword evidence="13" id="KW-0472">Membrane</keyword>
<dbReference type="GO" id="GO:0005634">
    <property type="term" value="C:nucleus"/>
    <property type="evidence" value="ECO:0007669"/>
    <property type="project" value="UniProtKB-SubCell"/>
</dbReference>
<dbReference type="FunFam" id="3.40.50.10130:FF:000010">
    <property type="entry name" value="Crossover junction endonuclease eme1"/>
    <property type="match status" value="1"/>
</dbReference>
<feature type="domain" description="ERCC4" evidence="25">
    <location>
        <begin position="765"/>
        <end position="1042"/>
    </location>
</feature>
<keyword evidence="16" id="KW-0539">Nucleus</keyword>
<dbReference type="Gene3D" id="3.40.50.2000">
    <property type="entry name" value="Glycogen Phosphorylase B"/>
    <property type="match status" value="2"/>
</dbReference>
<gene>
    <name evidence="26" type="ORF">EN45_071080</name>
</gene>
<dbReference type="GO" id="GO:0006310">
    <property type="term" value="P:DNA recombination"/>
    <property type="evidence" value="ECO:0007669"/>
    <property type="project" value="UniProtKB-KW"/>
</dbReference>
<comment type="catalytic activity">
    <reaction evidence="23">
        <text>an alpha-D-Man-(1-&gt;3)-beta-D-Man-(1-&gt;4)-beta-D-GlcNAc-(1-&gt;4)-alpha-D-GlcNAc-diphospho-di-trans,poly-cis-dolichol + GDP-alpha-D-mannose = an alpha-D-Man-(1-&gt;3)-[alpha-D-Man-(1-&gt;6)]-beta-D-Man-(1-&gt;4)-beta-D-GlcNAc-(1-&gt;4)-alpha-D-GlcNAc-diphospho-di-trans,poly-cis-dolichol + GDP + H(+)</text>
        <dbReference type="Rhea" id="RHEA:29519"/>
        <dbReference type="Rhea" id="RHEA-COMP:19513"/>
        <dbReference type="Rhea" id="RHEA-COMP:19515"/>
        <dbReference type="ChEBI" id="CHEBI:15378"/>
        <dbReference type="ChEBI" id="CHEBI:57527"/>
        <dbReference type="ChEBI" id="CHEBI:58189"/>
        <dbReference type="ChEBI" id="CHEBI:132510"/>
        <dbReference type="ChEBI" id="CHEBI:132511"/>
        <dbReference type="EC" id="2.4.1.257"/>
    </reaction>
    <physiologicalReaction direction="left-to-right" evidence="23">
        <dbReference type="Rhea" id="RHEA:29520"/>
    </physiologicalReaction>
</comment>
<dbReference type="GO" id="GO:0006281">
    <property type="term" value="P:DNA repair"/>
    <property type="evidence" value="ECO:0007669"/>
    <property type="project" value="UniProtKB-KW"/>
</dbReference>
<dbReference type="CDD" id="cd20085">
    <property type="entry name" value="XPF_nuclease_Mms4"/>
    <property type="match status" value="1"/>
</dbReference>
<dbReference type="GO" id="GO:0102704">
    <property type="term" value="F:GDP-Man:Man(2)GlcNAc(2)-PP-Dol alpha-1,6-mannosyltransferase activity"/>
    <property type="evidence" value="ECO:0007669"/>
    <property type="project" value="UniProtKB-EC"/>
</dbReference>
<evidence type="ECO:0000256" key="8">
    <source>
        <dbReference type="ARBA" id="ARBA00022679"/>
    </source>
</evidence>